<reference evidence="1 2" key="1">
    <citation type="journal article" date="2014" name="Genome Announc.">
        <title>Comparative Genome Analysis of Two Isolates of the Fish Pathogen Piscirickettsia salmonis from Different Hosts Reveals Major Differences in Virulence-Associated Secretion Systems.</title>
        <authorList>
            <person name="Bohle H."/>
            <person name="Henriquez P."/>
            <person name="Grothusen H."/>
            <person name="Navas E."/>
            <person name="Sandoval A."/>
            <person name="Bustamante F."/>
            <person name="Bustos P."/>
            <person name="Mancilla M."/>
        </authorList>
    </citation>
    <scope>NUCLEOTIDE SEQUENCE [LARGE SCALE GENOMIC DNA]</scope>
    <source>
        <strain evidence="2">B1-32597</strain>
    </source>
</reference>
<name>A0A1L6TB50_PISSA</name>
<protein>
    <submittedName>
        <fullName evidence="1">Membrane protein</fullName>
    </submittedName>
</protein>
<dbReference type="OrthoDB" id="9885627at2"/>
<sequence length="77" mass="8498">MKKSFVIILVIIALFSCFMVSFIAGGANGFLKIFSSLLSLLEWGILGFIIFVTGLFVIFGSIVVCAAVWDELFKKKK</sequence>
<proteinExistence type="predicted"/>
<dbReference type="PROSITE" id="PS51257">
    <property type="entry name" value="PROKAR_LIPOPROTEIN"/>
    <property type="match status" value="1"/>
</dbReference>
<evidence type="ECO:0000313" key="2">
    <source>
        <dbReference type="Proteomes" id="UP000029558"/>
    </source>
</evidence>
<dbReference type="AlphaFoldDB" id="A0A1L6TB50"/>
<accession>A0A1L6TB50</accession>
<evidence type="ECO:0000313" key="1">
    <source>
        <dbReference type="EMBL" id="ALB22482.1"/>
    </source>
</evidence>
<organism evidence="1 2">
    <name type="scientific">Piscirickettsia salmonis</name>
    <dbReference type="NCBI Taxonomy" id="1238"/>
    <lineage>
        <taxon>Bacteria</taxon>
        <taxon>Pseudomonadati</taxon>
        <taxon>Pseudomonadota</taxon>
        <taxon>Gammaproteobacteria</taxon>
        <taxon>Thiotrichales</taxon>
        <taxon>Piscirickettsiaceae</taxon>
        <taxon>Piscirickettsia</taxon>
    </lineage>
</organism>
<dbReference type="EMBL" id="CP012508">
    <property type="protein sequence ID" value="ALB22482.1"/>
    <property type="molecule type" value="Genomic_DNA"/>
</dbReference>
<dbReference type="RefSeq" id="WP_017378250.1">
    <property type="nucleotide sequence ID" value="NZ_CP012508.1"/>
</dbReference>
<dbReference type="Proteomes" id="UP000029558">
    <property type="component" value="Chromosome"/>
</dbReference>
<gene>
    <name evidence="1" type="ORF">KU39_1300</name>
</gene>